<dbReference type="RefSeq" id="WP_042738323.1">
    <property type="nucleotide sequence ID" value="NZ_BKAX01000003.1"/>
</dbReference>
<evidence type="ECO:0000313" key="3">
    <source>
        <dbReference type="Proteomes" id="UP000255277"/>
    </source>
</evidence>
<reference evidence="1 4" key="2">
    <citation type="submission" date="2019-07" db="EMBL/GenBank/DDBJ databases">
        <title>Whole genome shotgun sequence of Staphylococcus gallinarum NBRC 109767.</title>
        <authorList>
            <person name="Hosoyama A."/>
            <person name="Uohara A."/>
            <person name="Ohji S."/>
            <person name="Ichikawa N."/>
        </authorList>
    </citation>
    <scope>NUCLEOTIDE SEQUENCE [LARGE SCALE GENOMIC DNA]</scope>
    <source>
        <strain evidence="1 4">NBRC 109767</strain>
    </source>
</reference>
<organism evidence="2 3">
    <name type="scientific">Staphylococcus gallinarum</name>
    <dbReference type="NCBI Taxonomy" id="1293"/>
    <lineage>
        <taxon>Bacteria</taxon>
        <taxon>Bacillati</taxon>
        <taxon>Bacillota</taxon>
        <taxon>Bacilli</taxon>
        <taxon>Bacillales</taxon>
        <taxon>Staphylococcaceae</taxon>
        <taxon>Staphylococcus</taxon>
    </lineage>
</organism>
<dbReference type="EMBL" id="UHDK01000001">
    <property type="protein sequence ID" value="SUM33780.1"/>
    <property type="molecule type" value="Genomic_DNA"/>
</dbReference>
<name>A0A0D0SGS9_STAGA</name>
<dbReference type="Proteomes" id="UP000255277">
    <property type="component" value="Unassembled WGS sequence"/>
</dbReference>
<evidence type="ECO:0008006" key="5">
    <source>
        <dbReference type="Google" id="ProtNLM"/>
    </source>
</evidence>
<evidence type="ECO:0000313" key="2">
    <source>
        <dbReference type="EMBL" id="SUM33780.1"/>
    </source>
</evidence>
<accession>A0A0D0SGS9</accession>
<dbReference type="Proteomes" id="UP000321057">
    <property type="component" value="Unassembled WGS sequence"/>
</dbReference>
<dbReference type="AlphaFoldDB" id="A0A0D0SGS9"/>
<evidence type="ECO:0000313" key="4">
    <source>
        <dbReference type="Proteomes" id="UP000321057"/>
    </source>
</evidence>
<keyword evidence="4" id="KW-1185">Reference proteome</keyword>
<sequence>MEIGKYYYVVAHEGRMFTGEIITVYGDYKSESILQTSTNVAKALIFDDYNEALETAKEYNLEVKKIRTDILELGSR</sequence>
<gene>
    <name evidence="2" type="ORF">NCTC12195_03249</name>
    <name evidence="1" type="ORF">SGA02_13540</name>
</gene>
<evidence type="ECO:0000313" key="1">
    <source>
        <dbReference type="EMBL" id="GEQ05526.1"/>
    </source>
</evidence>
<dbReference type="STRING" id="1293.SH09_03900"/>
<dbReference type="EMBL" id="BKAX01000003">
    <property type="protein sequence ID" value="GEQ05526.1"/>
    <property type="molecule type" value="Genomic_DNA"/>
</dbReference>
<reference evidence="2 3" key="1">
    <citation type="submission" date="2018-06" db="EMBL/GenBank/DDBJ databases">
        <authorList>
            <consortium name="Pathogen Informatics"/>
            <person name="Doyle S."/>
        </authorList>
    </citation>
    <scope>NUCLEOTIDE SEQUENCE [LARGE SCALE GENOMIC DNA]</scope>
    <source>
        <strain evidence="2 3">NCTC12195</strain>
    </source>
</reference>
<proteinExistence type="predicted"/>
<protein>
    <recommendedName>
        <fullName evidence="5">Phage protein</fullName>
    </recommendedName>
</protein>